<keyword evidence="2" id="KW-1133">Transmembrane helix</keyword>
<dbReference type="InterPro" id="IPR023365">
    <property type="entry name" value="Sortase_dom-sf"/>
</dbReference>
<dbReference type="Pfam" id="PF04203">
    <property type="entry name" value="Sortase"/>
    <property type="match status" value="1"/>
</dbReference>
<dbReference type="GO" id="GO:0016787">
    <property type="term" value="F:hydrolase activity"/>
    <property type="evidence" value="ECO:0007669"/>
    <property type="project" value="UniProtKB-KW"/>
</dbReference>
<reference evidence="3 4" key="1">
    <citation type="submission" date="2016-10" db="EMBL/GenBank/DDBJ databases">
        <authorList>
            <person name="de Groot N.N."/>
        </authorList>
    </citation>
    <scope>NUCLEOTIDE SEQUENCE [LARGE SCALE GENOMIC DNA]</scope>
    <source>
        <strain evidence="3 4">CGMCC 4.3491</strain>
    </source>
</reference>
<dbReference type="EMBL" id="FNPZ01000002">
    <property type="protein sequence ID" value="SDZ13542.1"/>
    <property type="molecule type" value="Genomic_DNA"/>
</dbReference>
<feature type="transmembrane region" description="Helical" evidence="2">
    <location>
        <begin position="20"/>
        <end position="43"/>
    </location>
</feature>
<proteinExistence type="predicted"/>
<dbReference type="AlphaFoldDB" id="A0A1H3QJ31"/>
<keyword evidence="2" id="KW-0812">Transmembrane</keyword>
<dbReference type="InterPro" id="IPR005754">
    <property type="entry name" value="Sortase"/>
</dbReference>
<accession>A0A1H3QJ31</accession>
<dbReference type="SUPFAM" id="SSF63817">
    <property type="entry name" value="Sortase"/>
    <property type="match status" value="1"/>
</dbReference>
<sequence length="296" mass="31357">MPKRMPRSMVPLAPLSQSQLLLRSCLALVAAVLLAFAVNLMVLSHLQHLVAQQQLTDAFRAQLSAGTAPVSEGAFDDTLLPDGAPVALIQIPAIGVNEVVVEGTTSGELTSGPGHRRDTVLPGQEGVSVIMGRAAAYGGPFSRIQELAPGETFTVLTGQGEQKFEVIGVRYAGDLAPPSPIAGESRLILETARGAAFIPTGVARVDAHLVSETEPAGARQSSFRTLPSQSLELATDTSTVWALVFALQFFVIAEIAAVWSYRRIGAQKMWVVFVPVMVLGGLLIADQVTRLLPNML</sequence>
<keyword evidence="1" id="KW-0378">Hydrolase</keyword>
<feature type="transmembrane region" description="Helical" evidence="2">
    <location>
        <begin position="240"/>
        <end position="261"/>
    </location>
</feature>
<protein>
    <submittedName>
        <fullName evidence="3">LPXTG-site transpeptidase (Sortase) family protein</fullName>
    </submittedName>
</protein>
<dbReference type="Proteomes" id="UP000198891">
    <property type="component" value="Unassembled WGS sequence"/>
</dbReference>
<keyword evidence="2" id="KW-0472">Membrane</keyword>
<feature type="transmembrane region" description="Helical" evidence="2">
    <location>
        <begin position="268"/>
        <end position="285"/>
    </location>
</feature>
<name>A0A1H3QJ31_9MICO</name>
<evidence type="ECO:0000313" key="4">
    <source>
        <dbReference type="Proteomes" id="UP000198891"/>
    </source>
</evidence>
<dbReference type="STRING" id="381665.SAMN05216554_2572"/>
<dbReference type="Gene3D" id="2.40.260.10">
    <property type="entry name" value="Sortase"/>
    <property type="match status" value="1"/>
</dbReference>
<evidence type="ECO:0000256" key="2">
    <source>
        <dbReference type="SAM" id="Phobius"/>
    </source>
</evidence>
<gene>
    <name evidence="3" type="ORF">SAMN05216554_2572</name>
</gene>
<organism evidence="3 4">
    <name type="scientific">Herbiconiux ginsengi</name>
    <dbReference type="NCBI Taxonomy" id="381665"/>
    <lineage>
        <taxon>Bacteria</taxon>
        <taxon>Bacillati</taxon>
        <taxon>Actinomycetota</taxon>
        <taxon>Actinomycetes</taxon>
        <taxon>Micrococcales</taxon>
        <taxon>Microbacteriaceae</taxon>
        <taxon>Herbiconiux</taxon>
    </lineage>
</organism>
<keyword evidence="4" id="KW-1185">Reference proteome</keyword>
<evidence type="ECO:0000256" key="1">
    <source>
        <dbReference type="ARBA" id="ARBA00022801"/>
    </source>
</evidence>
<evidence type="ECO:0000313" key="3">
    <source>
        <dbReference type="EMBL" id="SDZ13542.1"/>
    </source>
</evidence>